<dbReference type="Gene3D" id="3.40.50.1980">
    <property type="entry name" value="Nitrogenase molybdenum iron protein domain"/>
    <property type="match status" value="2"/>
</dbReference>
<evidence type="ECO:0000256" key="3">
    <source>
        <dbReference type="SAM" id="SignalP"/>
    </source>
</evidence>
<accession>A0A2T0UZL8</accession>
<organism evidence="5 6">
    <name type="scientific">Knoellia remsis</name>
    <dbReference type="NCBI Taxonomy" id="407159"/>
    <lineage>
        <taxon>Bacteria</taxon>
        <taxon>Bacillati</taxon>
        <taxon>Actinomycetota</taxon>
        <taxon>Actinomycetes</taxon>
        <taxon>Micrococcales</taxon>
        <taxon>Intrasporangiaceae</taxon>
        <taxon>Knoellia</taxon>
    </lineage>
</organism>
<keyword evidence="3" id="KW-0732">Signal</keyword>
<evidence type="ECO:0000256" key="1">
    <source>
        <dbReference type="ARBA" id="ARBA00008814"/>
    </source>
</evidence>
<dbReference type="SUPFAM" id="SSF53807">
    <property type="entry name" value="Helical backbone' metal receptor"/>
    <property type="match status" value="1"/>
</dbReference>
<dbReference type="Proteomes" id="UP000237822">
    <property type="component" value="Unassembled WGS sequence"/>
</dbReference>
<dbReference type="PROSITE" id="PS51257">
    <property type="entry name" value="PROKAR_LIPOPROTEIN"/>
    <property type="match status" value="1"/>
</dbReference>
<feature type="domain" description="Fe/B12 periplasmic-binding" evidence="4">
    <location>
        <begin position="77"/>
        <end position="349"/>
    </location>
</feature>
<evidence type="ECO:0000259" key="4">
    <source>
        <dbReference type="PROSITE" id="PS50983"/>
    </source>
</evidence>
<keyword evidence="6" id="KW-1185">Reference proteome</keyword>
<feature type="chain" id="PRO_5038676033" evidence="3">
    <location>
        <begin position="29"/>
        <end position="349"/>
    </location>
</feature>
<comment type="similarity">
    <text evidence="1">Belongs to the bacterial solute-binding protein 8 family.</text>
</comment>
<dbReference type="PROSITE" id="PS50983">
    <property type="entry name" value="FE_B12_PBP"/>
    <property type="match status" value="1"/>
</dbReference>
<dbReference type="InterPro" id="IPR050902">
    <property type="entry name" value="ABC_Transporter_SBP"/>
</dbReference>
<sequence>MRPPSASRRTIRAILALLTASLVATACAGPPPGPTAGADAAAAAGKGATPSSSARDAGPTRLTNCGVQVEVAEVPQRLVTLHQGATEVALALGLEDRMVGTASIDDAIAPRWRAAYESVPVLAKESPSAEAFLATRADFAYASYASAFAKDGVGERDLLKSRGIASYVSPFGCQKSGPPATATFDAVWGELRDIARVFDVEDRAESIIAAQRTAMTELRAQAPGKGLRVLWFDSGDRTPFVGAGDGGPQVILDTVGATNVFADLPGAWADGSWERVVAARPDVIVLADATWSTAQQKIDYLRGDPVLGTLPAVQREAFVILPFSETTPGVRLADGATSLAAQLRELNSR</sequence>
<evidence type="ECO:0000313" key="5">
    <source>
        <dbReference type="EMBL" id="PRY63380.1"/>
    </source>
</evidence>
<dbReference type="EMBL" id="PVTI01000002">
    <property type="protein sequence ID" value="PRY63380.1"/>
    <property type="molecule type" value="Genomic_DNA"/>
</dbReference>
<evidence type="ECO:0000313" key="6">
    <source>
        <dbReference type="Proteomes" id="UP000237822"/>
    </source>
</evidence>
<reference evidence="5 6" key="1">
    <citation type="submission" date="2018-03" db="EMBL/GenBank/DDBJ databases">
        <title>Genomic Encyclopedia of Archaeal and Bacterial Type Strains, Phase II (KMG-II): from individual species to whole genera.</title>
        <authorList>
            <person name="Goeker M."/>
        </authorList>
    </citation>
    <scope>NUCLEOTIDE SEQUENCE [LARGE SCALE GENOMIC DNA]</scope>
    <source>
        <strain evidence="5 6">ATCC BAA-1496</strain>
    </source>
</reference>
<protein>
    <submittedName>
        <fullName evidence="5">Iron complex transport system substrate-binding protein</fullName>
    </submittedName>
</protein>
<dbReference type="RefSeq" id="WP_218279183.1">
    <property type="nucleotide sequence ID" value="NZ_PVTI01000002.1"/>
</dbReference>
<name>A0A2T0UZL8_9MICO</name>
<dbReference type="InterPro" id="IPR002491">
    <property type="entry name" value="ABC_transptr_periplasmic_BD"/>
</dbReference>
<evidence type="ECO:0000256" key="2">
    <source>
        <dbReference type="SAM" id="MobiDB-lite"/>
    </source>
</evidence>
<feature type="compositionally biased region" description="Low complexity" evidence="2">
    <location>
        <begin position="35"/>
        <end position="54"/>
    </location>
</feature>
<dbReference type="Pfam" id="PF01497">
    <property type="entry name" value="Peripla_BP_2"/>
    <property type="match status" value="1"/>
</dbReference>
<proteinExistence type="inferred from homology"/>
<dbReference type="AlphaFoldDB" id="A0A2T0UZL8"/>
<dbReference type="PANTHER" id="PTHR30535">
    <property type="entry name" value="VITAMIN B12-BINDING PROTEIN"/>
    <property type="match status" value="1"/>
</dbReference>
<comment type="caution">
    <text evidence="5">The sequence shown here is derived from an EMBL/GenBank/DDBJ whole genome shotgun (WGS) entry which is preliminary data.</text>
</comment>
<feature type="region of interest" description="Disordered" evidence="2">
    <location>
        <begin position="34"/>
        <end position="60"/>
    </location>
</feature>
<dbReference type="PANTHER" id="PTHR30535:SF7">
    <property type="entry name" value="IRON(III) DICITRATE-BINDING PROTEIN"/>
    <property type="match status" value="1"/>
</dbReference>
<feature type="signal peptide" evidence="3">
    <location>
        <begin position="1"/>
        <end position="28"/>
    </location>
</feature>
<gene>
    <name evidence="5" type="ORF">BCF74_102213</name>
</gene>